<evidence type="ECO:0000313" key="2">
    <source>
        <dbReference type="Proteomes" id="UP000003755"/>
    </source>
</evidence>
<comment type="caution">
    <text evidence="1">The sequence shown here is derived from an EMBL/GenBank/DDBJ whole genome shotgun (WGS) entry which is preliminary data.</text>
</comment>
<dbReference type="KEGG" id="bhan:CGC63_09130"/>
<organism evidence="1 2">
    <name type="scientific">Blautia hansenii DSM 20583</name>
    <dbReference type="NCBI Taxonomy" id="537007"/>
    <lineage>
        <taxon>Bacteria</taxon>
        <taxon>Bacillati</taxon>
        <taxon>Bacillota</taxon>
        <taxon>Clostridia</taxon>
        <taxon>Lachnospirales</taxon>
        <taxon>Lachnospiraceae</taxon>
        <taxon>Blautia</taxon>
    </lineage>
</organism>
<protein>
    <submittedName>
        <fullName evidence="1">Uncharacterized protein</fullName>
    </submittedName>
</protein>
<name>C9L804_BLAHA</name>
<dbReference type="EMBL" id="ABYU02000016">
    <property type="protein sequence ID" value="EEX21899.1"/>
    <property type="molecule type" value="Genomic_DNA"/>
</dbReference>
<keyword evidence="2" id="KW-1185">Reference proteome</keyword>
<dbReference type="AlphaFoldDB" id="C9L804"/>
<dbReference type="HOGENOM" id="CLU_2393933_0_0_9"/>
<gene>
    <name evidence="1" type="ORF">BLAHAN_05527</name>
</gene>
<dbReference type="RefSeq" id="WP_003020816.1">
    <property type="nucleotide sequence ID" value="NZ_CP022413.2"/>
</dbReference>
<sequence>MYKIVGIYNRDKLRTPRTDGKYPLRVGRCVSDKTILFATVGSPLVLQYELDECGNDYHGYYLRCSRLYRKSQIDAFTYELETKNTIYVLRKVD</sequence>
<accession>C9L804</accession>
<proteinExistence type="predicted"/>
<dbReference type="Proteomes" id="UP000003755">
    <property type="component" value="Unassembled WGS sequence"/>
</dbReference>
<dbReference type="STRING" id="537007.BLAHAN_05527"/>
<reference evidence="1" key="1">
    <citation type="submission" date="2009-09" db="EMBL/GenBank/DDBJ databases">
        <authorList>
            <person name="Weinstock G."/>
            <person name="Sodergren E."/>
            <person name="Clifton S."/>
            <person name="Fulton L."/>
            <person name="Fulton B."/>
            <person name="Courtney L."/>
            <person name="Fronick C."/>
            <person name="Harrison M."/>
            <person name="Strong C."/>
            <person name="Farmer C."/>
            <person name="Delahaunty K."/>
            <person name="Markovic C."/>
            <person name="Hall O."/>
            <person name="Minx P."/>
            <person name="Tomlinson C."/>
            <person name="Mitreva M."/>
            <person name="Nelson J."/>
            <person name="Hou S."/>
            <person name="Wollam A."/>
            <person name="Pepin K.H."/>
            <person name="Johnson M."/>
            <person name="Bhonagiri V."/>
            <person name="Nash W.E."/>
            <person name="Warren W."/>
            <person name="Chinwalla A."/>
            <person name="Mardis E.R."/>
            <person name="Wilson R.K."/>
        </authorList>
    </citation>
    <scope>NUCLEOTIDE SEQUENCE [LARGE SCALE GENOMIC DNA]</scope>
    <source>
        <strain evidence="1">DSM 20583</strain>
    </source>
</reference>
<evidence type="ECO:0000313" key="1">
    <source>
        <dbReference type="EMBL" id="EEX21899.1"/>
    </source>
</evidence>